<protein>
    <submittedName>
        <fullName evidence="1">Uncharacterized protein</fullName>
    </submittedName>
</protein>
<dbReference type="AlphaFoldDB" id="A0A5C3NPQ6"/>
<name>A0A5C3NPQ6_9APHY</name>
<dbReference type="EMBL" id="ML212617">
    <property type="protein sequence ID" value="TFK78328.1"/>
    <property type="molecule type" value="Genomic_DNA"/>
</dbReference>
<dbReference type="InParanoid" id="A0A5C3NPQ6"/>
<reference evidence="1 2" key="1">
    <citation type="journal article" date="2019" name="Nat. Ecol. Evol.">
        <title>Megaphylogeny resolves global patterns of mushroom evolution.</title>
        <authorList>
            <person name="Varga T."/>
            <person name="Krizsan K."/>
            <person name="Foldi C."/>
            <person name="Dima B."/>
            <person name="Sanchez-Garcia M."/>
            <person name="Sanchez-Ramirez S."/>
            <person name="Szollosi G.J."/>
            <person name="Szarkandi J.G."/>
            <person name="Papp V."/>
            <person name="Albert L."/>
            <person name="Andreopoulos W."/>
            <person name="Angelini C."/>
            <person name="Antonin V."/>
            <person name="Barry K.W."/>
            <person name="Bougher N.L."/>
            <person name="Buchanan P."/>
            <person name="Buyck B."/>
            <person name="Bense V."/>
            <person name="Catcheside P."/>
            <person name="Chovatia M."/>
            <person name="Cooper J."/>
            <person name="Damon W."/>
            <person name="Desjardin D."/>
            <person name="Finy P."/>
            <person name="Geml J."/>
            <person name="Haridas S."/>
            <person name="Hughes K."/>
            <person name="Justo A."/>
            <person name="Karasinski D."/>
            <person name="Kautmanova I."/>
            <person name="Kiss B."/>
            <person name="Kocsube S."/>
            <person name="Kotiranta H."/>
            <person name="LaButti K.M."/>
            <person name="Lechner B.E."/>
            <person name="Liimatainen K."/>
            <person name="Lipzen A."/>
            <person name="Lukacs Z."/>
            <person name="Mihaltcheva S."/>
            <person name="Morgado L.N."/>
            <person name="Niskanen T."/>
            <person name="Noordeloos M.E."/>
            <person name="Ohm R.A."/>
            <person name="Ortiz-Santana B."/>
            <person name="Ovrebo C."/>
            <person name="Racz N."/>
            <person name="Riley R."/>
            <person name="Savchenko A."/>
            <person name="Shiryaev A."/>
            <person name="Soop K."/>
            <person name="Spirin V."/>
            <person name="Szebenyi C."/>
            <person name="Tomsovsky M."/>
            <person name="Tulloss R.E."/>
            <person name="Uehling J."/>
            <person name="Grigoriev I.V."/>
            <person name="Vagvolgyi C."/>
            <person name="Papp T."/>
            <person name="Martin F.M."/>
            <person name="Miettinen O."/>
            <person name="Hibbett D.S."/>
            <person name="Nagy L.G."/>
        </authorList>
    </citation>
    <scope>NUCLEOTIDE SEQUENCE [LARGE SCALE GENOMIC DNA]</scope>
    <source>
        <strain evidence="1 2">HHB13444</strain>
    </source>
</reference>
<organism evidence="1 2">
    <name type="scientific">Polyporus arcularius HHB13444</name>
    <dbReference type="NCBI Taxonomy" id="1314778"/>
    <lineage>
        <taxon>Eukaryota</taxon>
        <taxon>Fungi</taxon>
        <taxon>Dikarya</taxon>
        <taxon>Basidiomycota</taxon>
        <taxon>Agaricomycotina</taxon>
        <taxon>Agaricomycetes</taxon>
        <taxon>Polyporales</taxon>
        <taxon>Polyporaceae</taxon>
        <taxon>Polyporus</taxon>
    </lineage>
</organism>
<proteinExistence type="predicted"/>
<gene>
    <name evidence="1" type="ORF">K466DRAFT_570910</name>
</gene>
<accession>A0A5C3NPQ6</accession>
<dbReference type="Proteomes" id="UP000308197">
    <property type="component" value="Unassembled WGS sequence"/>
</dbReference>
<evidence type="ECO:0000313" key="2">
    <source>
        <dbReference type="Proteomes" id="UP000308197"/>
    </source>
</evidence>
<sequence>MPSEAALDAWTRRIINSVPVEIYHVNRPAINAPDVESAARVLLFLIEWQFTHNVQSATRAAQDAFRQALTDSCGPANTCSLTTHYMLLRNARTLGIRVGAGLGAGVQRSVLRAAVDIVVHDQACWQEMGRYYIPTIHLDGVTTVSARIAKMKTAGFLSMLHLLAGLGGPHPISPFLLLLAIVGRERACLVDAPLWRVLDVELYERFRPWWEYDGMSAVPVSDPRIFGLLTAASYDRLEDVEWLLSKLVFSSPLNRKKIDEAAATSNEVSQDYIDITFESAFEDRVRFYLVQPGHPDHDEVKAMVGAERFQREREDPVLRARLFLQTIHGCDLVPMDPDIQFTFVFRHTGSRVPVPANEDGPQPAPLFFRTCFNRCEVDIDRGVRNILDEAHPYRHFQAWFHGGLLEPNSFNMV</sequence>
<evidence type="ECO:0000313" key="1">
    <source>
        <dbReference type="EMBL" id="TFK78328.1"/>
    </source>
</evidence>
<keyword evidence="2" id="KW-1185">Reference proteome</keyword>